<feature type="compositionally biased region" description="Basic and acidic residues" evidence="2">
    <location>
        <begin position="1"/>
        <end position="11"/>
    </location>
</feature>
<dbReference type="PANTHER" id="PTHR23210">
    <property type="entry name" value="ACTIVATING TRANSCRIPTION FACTOR 7 INTERACTING PROTEIN"/>
    <property type="match status" value="1"/>
</dbReference>
<feature type="domain" description="Activating transcription factor 7-interacting protein Fn3" evidence="3">
    <location>
        <begin position="318"/>
        <end position="420"/>
    </location>
</feature>
<dbReference type="GO" id="GO:0003712">
    <property type="term" value="F:transcription coregulator activity"/>
    <property type="evidence" value="ECO:0007669"/>
    <property type="project" value="TreeGrafter"/>
</dbReference>
<keyword evidence="1" id="KW-0175">Coiled coil</keyword>
<feature type="coiled-coil region" evidence="1">
    <location>
        <begin position="198"/>
        <end position="225"/>
    </location>
</feature>
<reference evidence="4" key="1">
    <citation type="submission" date="2022-08" db="EMBL/GenBank/DDBJ databases">
        <title>Genome sequencing of akame (Lates japonicus).</title>
        <authorList>
            <person name="Hashiguchi Y."/>
            <person name="Takahashi H."/>
        </authorList>
    </citation>
    <scope>NUCLEOTIDE SEQUENCE</scope>
    <source>
        <strain evidence="4">Kochi</strain>
    </source>
</reference>
<sequence length="425" mass="47727">MEEDHKTPSRDKVKHPTKPKKRKRVSQKPTSYLVKETRVYLGQVFPKWRALREAKGLRSDAEVAQYLLDEMKTPSPTSSSSGASDERIKISQSEVQKLIEQEVHSAVKKNERKLQTLVETIEKCNRRVDFERSIRKLEARMNIVAKRAEAAFAYMKKSPQDRHIIRIDSDDETSGTMSPKDIKSRKCIDKSGKFLQEMERTKNAIKKMRADNEALTAAIANLREEQHLSVLAPCGSSGPKECVEVVNREPENEQQQENNVGELKQLKSKDQTVKVECLSPGSTSAPKHTDSEEDGLVYPPLPATIFPSVLSMEAASYNIPQTPEVHLALIRDPAGLSVLWKVKEEDPSAPPMDSYSIYMTTEKVKGSGVFPNWKMLGEVRAFDLPMCVMIAKYKPGHKVCVAVVGKDKFGRYGPYSKVVTAAIPD</sequence>
<dbReference type="GO" id="GO:0005667">
    <property type="term" value="C:transcription regulator complex"/>
    <property type="evidence" value="ECO:0007669"/>
    <property type="project" value="TreeGrafter"/>
</dbReference>
<evidence type="ECO:0000259" key="3">
    <source>
        <dbReference type="Pfam" id="PF16794"/>
    </source>
</evidence>
<dbReference type="InterPro" id="IPR026085">
    <property type="entry name" value="ATF7-int"/>
</dbReference>
<dbReference type="PANTHER" id="PTHR23210:SF26">
    <property type="entry name" value="ACTIVATING TRANSCRIPTION FACTOR 7-INTERACTING PROTEIN 1"/>
    <property type="match status" value="1"/>
</dbReference>
<dbReference type="Pfam" id="PF16794">
    <property type="entry name" value="fn3_4"/>
    <property type="match status" value="1"/>
</dbReference>
<feature type="region of interest" description="Disordered" evidence="2">
    <location>
        <begin position="69"/>
        <end position="88"/>
    </location>
</feature>
<dbReference type="GO" id="GO:0006355">
    <property type="term" value="P:regulation of DNA-templated transcription"/>
    <property type="evidence" value="ECO:0007669"/>
    <property type="project" value="TreeGrafter"/>
</dbReference>
<organism evidence="4 5">
    <name type="scientific">Lates japonicus</name>
    <name type="common">Japanese lates</name>
    <dbReference type="NCBI Taxonomy" id="270547"/>
    <lineage>
        <taxon>Eukaryota</taxon>
        <taxon>Metazoa</taxon>
        <taxon>Chordata</taxon>
        <taxon>Craniata</taxon>
        <taxon>Vertebrata</taxon>
        <taxon>Euteleostomi</taxon>
        <taxon>Actinopterygii</taxon>
        <taxon>Neopterygii</taxon>
        <taxon>Teleostei</taxon>
        <taxon>Neoteleostei</taxon>
        <taxon>Acanthomorphata</taxon>
        <taxon>Carangaria</taxon>
        <taxon>Carangaria incertae sedis</taxon>
        <taxon>Centropomidae</taxon>
        <taxon>Lates</taxon>
    </lineage>
</organism>
<evidence type="ECO:0000313" key="4">
    <source>
        <dbReference type="EMBL" id="GLD60543.1"/>
    </source>
</evidence>
<keyword evidence="5" id="KW-1185">Reference proteome</keyword>
<comment type="caution">
    <text evidence="4">The sequence shown here is derived from an EMBL/GenBank/DDBJ whole genome shotgun (WGS) entry which is preliminary data.</text>
</comment>
<accession>A0AAD3R9B2</accession>
<dbReference type="Proteomes" id="UP001279410">
    <property type="component" value="Unassembled WGS sequence"/>
</dbReference>
<evidence type="ECO:0000256" key="2">
    <source>
        <dbReference type="SAM" id="MobiDB-lite"/>
    </source>
</evidence>
<evidence type="ECO:0000256" key="1">
    <source>
        <dbReference type="SAM" id="Coils"/>
    </source>
</evidence>
<dbReference type="AlphaFoldDB" id="A0AAD3R9B2"/>
<feature type="region of interest" description="Disordered" evidence="2">
    <location>
        <begin position="1"/>
        <end position="30"/>
    </location>
</feature>
<evidence type="ECO:0000313" key="5">
    <source>
        <dbReference type="Proteomes" id="UP001279410"/>
    </source>
</evidence>
<dbReference type="EMBL" id="BRZM01000041">
    <property type="protein sequence ID" value="GLD60543.1"/>
    <property type="molecule type" value="Genomic_DNA"/>
</dbReference>
<proteinExistence type="predicted"/>
<dbReference type="GO" id="GO:0005634">
    <property type="term" value="C:nucleus"/>
    <property type="evidence" value="ECO:0007669"/>
    <property type="project" value="TreeGrafter"/>
</dbReference>
<name>A0AAD3R9B2_LATJO</name>
<protein>
    <submittedName>
        <fullName evidence="4">Activating transcription factor 7-interacting protein 2 isoform X1</fullName>
    </submittedName>
</protein>
<dbReference type="InterPro" id="IPR056565">
    <property type="entry name" value="Fn3_ATF7IP"/>
</dbReference>
<gene>
    <name evidence="4" type="ORF">AKAME5_001243000</name>
</gene>
<feature type="compositionally biased region" description="Basic residues" evidence="2">
    <location>
        <begin position="12"/>
        <end position="26"/>
    </location>
</feature>